<keyword evidence="13" id="KW-0235">DNA replication</keyword>
<evidence type="ECO:0000256" key="8">
    <source>
        <dbReference type="ARBA" id="ARBA00022932"/>
    </source>
</evidence>
<evidence type="ECO:0000259" key="19">
    <source>
        <dbReference type="Pfam" id="PF24065"/>
    </source>
</evidence>
<comment type="similarity">
    <text evidence="2 13">Belongs to the DNA polymerase type-B family.</text>
</comment>
<dbReference type="InterPro" id="IPR043502">
    <property type="entry name" value="DNA/RNA_pol_sf"/>
</dbReference>
<reference evidence="20 21" key="1">
    <citation type="submission" date="2024-04" db="EMBL/GenBank/DDBJ databases">
        <title>genome sequences of Mucor flavus KT1a and Helicostylum pulchrum KT1b strains isolated from the surface of a dry-aged beef.</title>
        <authorList>
            <person name="Toyotome T."/>
            <person name="Hosono M."/>
            <person name="Torimaru M."/>
            <person name="Fukuda K."/>
            <person name="Mikami N."/>
        </authorList>
    </citation>
    <scope>NUCLEOTIDE SEQUENCE [LARGE SCALE GENOMIC DNA]</scope>
    <source>
        <strain evidence="20 21">KT1a</strain>
    </source>
</reference>
<evidence type="ECO:0000256" key="13">
    <source>
        <dbReference type="RuleBase" id="RU000442"/>
    </source>
</evidence>
<dbReference type="InterPro" id="IPR017964">
    <property type="entry name" value="DNA-dir_DNA_pol_B_CS"/>
</dbReference>
<dbReference type="Gene3D" id="3.30.420.10">
    <property type="entry name" value="Ribonuclease H-like superfamily/Ribonuclease H"/>
    <property type="match status" value="1"/>
</dbReference>
<evidence type="ECO:0000313" key="20">
    <source>
        <dbReference type="EMBL" id="GAA5816444.1"/>
    </source>
</evidence>
<dbReference type="Gene3D" id="3.90.1600.10">
    <property type="entry name" value="Palm domain of DNA polymerase"/>
    <property type="match status" value="1"/>
</dbReference>
<dbReference type="InterPro" id="IPR056435">
    <property type="entry name" value="DPOD/Z_N"/>
</dbReference>
<dbReference type="InterPro" id="IPR042087">
    <property type="entry name" value="DNA_pol_B_thumb"/>
</dbReference>
<dbReference type="PRINTS" id="PR00106">
    <property type="entry name" value="DNAPOLB"/>
</dbReference>
<evidence type="ECO:0000256" key="7">
    <source>
        <dbReference type="ARBA" id="ARBA00022833"/>
    </source>
</evidence>
<dbReference type="Gene3D" id="3.30.342.10">
    <property type="entry name" value="DNA Polymerase, chain B, domain 1"/>
    <property type="match status" value="1"/>
</dbReference>
<dbReference type="Pfam" id="PF00136">
    <property type="entry name" value="DNA_pol_B"/>
    <property type="match status" value="1"/>
</dbReference>
<feature type="compositionally biased region" description="Polar residues" evidence="14">
    <location>
        <begin position="700"/>
        <end position="716"/>
    </location>
</feature>
<evidence type="ECO:0000259" key="16">
    <source>
        <dbReference type="Pfam" id="PF03104"/>
    </source>
</evidence>
<evidence type="ECO:0000313" key="21">
    <source>
        <dbReference type="Proteomes" id="UP001473302"/>
    </source>
</evidence>
<dbReference type="PANTHER" id="PTHR45812">
    <property type="entry name" value="DNA POLYMERASE ZETA CATALYTIC SUBUNIT"/>
    <property type="match status" value="1"/>
</dbReference>
<dbReference type="SMART" id="SM00486">
    <property type="entry name" value="POLBc"/>
    <property type="match status" value="1"/>
</dbReference>
<evidence type="ECO:0000256" key="9">
    <source>
        <dbReference type="ARBA" id="ARBA00023004"/>
    </source>
</evidence>
<dbReference type="PROSITE" id="PS00116">
    <property type="entry name" value="DNA_POLYMERASE_B"/>
    <property type="match status" value="1"/>
</dbReference>
<keyword evidence="4 13" id="KW-0548">Nucleotidyltransferase</keyword>
<feature type="domain" description="C4-type zinc-finger of DNA polymerase delta" evidence="17">
    <location>
        <begin position="1711"/>
        <end position="1795"/>
    </location>
</feature>
<keyword evidence="13" id="KW-0539">Nucleus</keyword>
<evidence type="ECO:0000256" key="1">
    <source>
        <dbReference type="ARBA" id="ARBA00001966"/>
    </source>
</evidence>
<comment type="catalytic activity">
    <reaction evidence="12 13">
        <text>DNA(n) + a 2'-deoxyribonucleoside 5'-triphosphate = DNA(n+1) + diphosphate</text>
        <dbReference type="Rhea" id="RHEA:22508"/>
        <dbReference type="Rhea" id="RHEA-COMP:17339"/>
        <dbReference type="Rhea" id="RHEA-COMP:17340"/>
        <dbReference type="ChEBI" id="CHEBI:33019"/>
        <dbReference type="ChEBI" id="CHEBI:61560"/>
        <dbReference type="ChEBI" id="CHEBI:173112"/>
        <dbReference type="EC" id="2.7.7.7"/>
    </reaction>
</comment>
<dbReference type="InterPro" id="IPR012337">
    <property type="entry name" value="RNaseH-like_sf"/>
</dbReference>
<sequence>MDHYMAKPTSFDRSYTPFSVKTLSKVPIIRIFGSTLAGQKVCLHIHQVFPYFFIPYTIPKDYDEQQIQKYIFQFGASLNEAMNLVKSNAEKDQHIVAIVLVKGVPFYGYHVGYQSFLKIYIANPYEKQQMIDLLQSEAIMETQFQPYEAHINYELQFLMDHNLYGMDWLHIDEHQPVSPPVFRLPLLQEPKSLFDFSQMSVHSSNPIDHYPIYTAHTVPENQQSNAILRESYCELELDITGMSILNRLDLAERDIHTSLRREMSIQQEALLNAEEEAKKKLVKSLEGIWKDEESRRRSRNIMDPIPPVTQTDARNPHVSWNAESSLRNLLDKMMTGHKFDEVAQSQEASEFMLDVMTIFQAIEALYPEKYHSWKDQRNEKIASQISGKHSLESSSSQASNGDMFTSDILQGSITPRCTTPPLSSQPRSSRFNVSTTPTRYNAWDLPSKLDKSIVNSLIRDPSFHEERGLDLIEEDLVETPLEDNDDNYFSQSDQITDADIAKWMETQETFPTTTIQYTDEAYKPRKLDFLEESKRIDSVLQQTNASKKDIPCGLNQEKDNDIEDVPFEISSIPPDPVRWPQGHRKKRFRIDQLDGPSDEKDEQVPKKNSSAEQWELQRKELRKLRTRKSMKIEPKEEVPSTSTRTEKTTKTKSELIKEKYRKLENTFPSSPSTSKPTIKITPVVKPKTQVKRTESKDTSSVKLDNLSSKQSTTLVKRTTRDRTHKSLKDAATKKPERSEHEPSSFRHGPLSPTREESSSLDYDSSIWPPQKRTERTKSVSFSSDQSSHNSQKKTAARPKLSPVSHKRKQKGNAKLSQSTEPEESQSSNTSLDLPSSIHAVQAVNPKEFIYNRSPPILREQDLPKKGVTYREPYFSKPSDLPRYPTVFAGKEFKLPTNSVTLLKESKSAFHINRDIVYETTIKHWEPSVSPPTYKQVSDWAKENRTHKKSRIGNSMLDEPTMANTYNFKLSATKPQNKVKRTRDYIDYLSLEIHVNTREKLLPDPEQDPVQIVFWCLQTEDQCVPTNGYQEGYHVGVIAVKSFDITKIGLSSTRATIDYVDTEEQLFALLIEKIRRFDPDILAGYEVQNSSWGYLVERGAELGFQLLDQLSRVFISSDNIKKDQWGYRKTSVYKVCGRHILNIWRLMKGEMALTSYTFENVAYHLLHDRIPHYSYETLTNWYQKGPAVLKYRLFKHYLKRVQMNLDILDASQVVTRTCESARVFGVDFYSVISRGSQFKVESIMLRIAKPENYVASQRSLECLPLIMEPISQFYSSPLVVLDFQSLYPSVMIAYNYCYSTCLGRVRDPSEDPRFGVKSSFELQDGLLDTLKDYINISPNGVMFVKPEIRKSLLAKMLSELLDTRVMIKRAMKEYKDDSGLLRMLDAKQLTLKLLANVTYGYTSASFSGRMPSVEIADSIVSTGREILERSIRLINETEKWGARVVYGDTDSVFVYFPGKTKDEAFILGNEIADTITKQNPAPIKLKFEKVYLPAVLLTKKRYVGFKYENRTDTEPVFEAKGIETVRRDGIAATQKILKSCLKILFRTQDMSELKGYLYNQWTKILSNRVLLQEFIISKEVRMGSYSSRGGPNGAQIAQAQMDTDTRAEPQYGERVPYVVVYRGPKAKLKEKVVRPEAVLADNTLKLDAEYYIRKQIIPPLSRVFNLMGVDIESWYDAMPRSQKAEALALARTDQPQNRKITRIDQYYASSHCIVCRQITEHGKSYTFICKQCQSKPYDTVFTLTTRQRQAQKKFQSILQTCQDCCTISSLDAMTVQEGECVDVPCASLDCPVYYKRCKAKEDVKATSNYDALLDLFS</sequence>
<dbReference type="Pfam" id="PF24065">
    <property type="entry name" value="REV3_N"/>
    <property type="match status" value="1"/>
</dbReference>
<dbReference type="Pfam" id="PF14260">
    <property type="entry name" value="zf-C4pol"/>
    <property type="match status" value="1"/>
</dbReference>
<dbReference type="Proteomes" id="UP001473302">
    <property type="component" value="Unassembled WGS sequence"/>
</dbReference>
<evidence type="ECO:0000256" key="4">
    <source>
        <dbReference type="ARBA" id="ARBA00022695"/>
    </source>
</evidence>
<protein>
    <recommendedName>
        <fullName evidence="13">DNA polymerase</fullName>
        <ecNumber evidence="13">2.7.7.7</ecNumber>
    </recommendedName>
</protein>
<evidence type="ECO:0000256" key="10">
    <source>
        <dbReference type="ARBA" id="ARBA00023014"/>
    </source>
</evidence>
<feature type="compositionally biased region" description="Low complexity" evidence="14">
    <location>
        <begin position="816"/>
        <end position="830"/>
    </location>
</feature>
<dbReference type="Pfam" id="PF24055">
    <property type="entry name" value="POL3_N"/>
    <property type="match status" value="1"/>
</dbReference>
<organism evidence="20 21">
    <name type="scientific">Mucor flavus</name>
    <dbReference type="NCBI Taxonomy" id="439312"/>
    <lineage>
        <taxon>Eukaryota</taxon>
        <taxon>Fungi</taxon>
        <taxon>Fungi incertae sedis</taxon>
        <taxon>Mucoromycota</taxon>
        <taxon>Mucoromycotina</taxon>
        <taxon>Mucoromycetes</taxon>
        <taxon>Mucorales</taxon>
        <taxon>Mucorineae</taxon>
        <taxon>Mucoraceae</taxon>
        <taxon>Mucor</taxon>
    </lineage>
</organism>
<dbReference type="CDD" id="cd05778">
    <property type="entry name" value="DNA_polB_zeta_exo"/>
    <property type="match status" value="1"/>
</dbReference>
<dbReference type="CDD" id="cd05534">
    <property type="entry name" value="POLBc_zeta"/>
    <property type="match status" value="1"/>
</dbReference>
<feature type="compositionally biased region" description="Basic residues" evidence="14">
    <location>
        <begin position="620"/>
        <end position="629"/>
    </location>
</feature>
<dbReference type="InterPro" id="IPR025687">
    <property type="entry name" value="Znf-C4pol"/>
</dbReference>
<dbReference type="InterPro" id="IPR030559">
    <property type="entry name" value="PolZ_Rev3"/>
</dbReference>
<feature type="compositionally biased region" description="Basic and acidic residues" evidence="14">
    <location>
        <begin position="630"/>
        <end position="664"/>
    </location>
</feature>
<keyword evidence="10 13" id="KW-0411">Iron-sulfur</keyword>
<dbReference type="PANTHER" id="PTHR45812:SF1">
    <property type="entry name" value="DNA POLYMERASE ZETA CATALYTIC SUBUNIT"/>
    <property type="match status" value="1"/>
</dbReference>
<accession>A0ABP9ZBM4</accession>
<evidence type="ECO:0000256" key="2">
    <source>
        <dbReference type="ARBA" id="ARBA00005755"/>
    </source>
</evidence>
<evidence type="ECO:0000256" key="12">
    <source>
        <dbReference type="ARBA" id="ARBA00049244"/>
    </source>
</evidence>
<evidence type="ECO:0000259" key="15">
    <source>
        <dbReference type="Pfam" id="PF00136"/>
    </source>
</evidence>
<feature type="compositionally biased region" description="Low complexity" evidence="14">
    <location>
        <begin position="778"/>
        <end position="789"/>
    </location>
</feature>
<dbReference type="InterPro" id="IPR036397">
    <property type="entry name" value="RNaseH_sf"/>
</dbReference>
<keyword evidence="11" id="KW-0234">DNA repair</keyword>
<keyword evidence="3 13" id="KW-0808">Transferase</keyword>
<dbReference type="EMBL" id="BAABUK010000032">
    <property type="protein sequence ID" value="GAA5816444.1"/>
    <property type="molecule type" value="Genomic_DNA"/>
</dbReference>
<evidence type="ECO:0000256" key="14">
    <source>
        <dbReference type="SAM" id="MobiDB-lite"/>
    </source>
</evidence>
<dbReference type="SUPFAM" id="SSF53098">
    <property type="entry name" value="Ribonuclease H-like"/>
    <property type="match status" value="1"/>
</dbReference>
<feature type="compositionally biased region" description="Low complexity" evidence="14">
    <location>
        <begin position="666"/>
        <end position="682"/>
    </location>
</feature>
<evidence type="ECO:0000259" key="18">
    <source>
        <dbReference type="Pfam" id="PF24055"/>
    </source>
</evidence>
<feature type="domain" description="DNA polymerase zeta catalytic subunit N-terminal" evidence="19">
    <location>
        <begin position="2"/>
        <end position="46"/>
    </location>
</feature>
<evidence type="ECO:0000259" key="17">
    <source>
        <dbReference type="Pfam" id="PF14260"/>
    </source>
</evidence>
<dbReference type="Gene3D" id="1.10.132.60">
    <property type="entry name" value="DNA polymerase family B, C-terminal domain"/>
    <property type="match status" value="1"/>
</dbReference>
<evidence type="ECO:0000256" key="3">
    <source>
        <dbReference type="ARBA" id="ARBA00022679"/>
    </source>
</evidence>
<feature type="region of interest" description="Disordered" evidence="14">
    <location>
        <begin position="547"/>
        <end position="835"/>
    </location>
</feature>
<feature type="domain" description="DNA polymerase delta/zeta catalytic subunit N-terminal" evidence="18">
    <location>
        <begin position="47"/>
        <end position="125"/>
    </location>
</feature>
<dbReference type="InterPro" id="IPR056447">
    <property type="entry name" value="REV3_N"/>
</dbReference>
<keyword evidence="21" id="KW-1185">Reference proteome</keyword>
<comment type="subcellular location">
    <subcellularLocation>
        <location evidence="13">Nucleus</location>
    </subcellularLocation>
</comment>
<keyword evidence="5 13" id="KW-0479">Metal-binding</keyword>
<dbReference type="EC" id="2.7.7.7" evidence="13"/>
<keyword evidence="9 13" id="KW-0408">Iron</keyword>
<feature type="domain" description="DNA-directed DNA polymerase family B exonuclease" evidence="16">
    <location>
        <begin position="966"/>
        <end position="1160"/>
    </location>
</feature>
<name>A0ABP9ZBM4_9FUNG</name>
<gene>
    <name evidence="20" type="ORF">MFLAVUS_009973</name>
</gene>
<feature type="compositionally biased region" description="Basic and acidic residues" evidence="14">
    <location>
        <begin position="718"/>
        <end position="744"/>
    </location>
</feature>
<dbReference type="Pfam" id="PF03104">
    <property type="entry name" value="DNA_pol_B_exo1"/>
    <property type="match status" value="1"/>
</dbReference>
<dbReference type="Gene3D" id="1.10.287.690">
    <property type="entry name" value="Helix hairpin bin"/>
    <property type="match status" value="1"/>
</dbReference>
<dbReference type="InterPro" id="IPR023211">
    <property type="entry name" value="DNA_pol_palm_dom_sf"/>
</dbReference>
<feature type="region of interest" description="Disordered" evidence="14">
    <location>
        <begin position="414"/>
        <end position="433"/>
    </location>
</feature>
<keyword evidence="13" id="KW-0004">4Fe-4S</keyword>
<proteinExistence type="inferred from homology"/>
<feature type="domain" description="DNA-directed DNA polymerase family B multifunctional" evidence="15">
    <location>
        <begin position="1227"/>
        <end position="1664"/>
    </location>
</feature>
<evidence type="ECO:0000256" key="6">
    <source>
        <dbReference type="ARBA" id="ARBA00022763"/>
    </source>
</evidence>
<dbReference type="InterPro" id="IPR006172">
    <property type="entry name" value="DNA-dir_DNA_pol_B"/>
</dbReference>
<dbReference type="InterPro" id="IPR006133">
    <property type="entry name" value="DNA-dir_DNA_pol_B_exonuc"/>
</dbReference>
<keyword evidence="13" id="KW-0863">Zinc-finger</keyword>
<comment type="cofactor">
    <cofactor evidence="1 13">
        <name>[4Fe-4S] cluster</name>
        <dbReference type="ChEBI" id="CHEBI:49883"/>
    </cofactor>
</comment>
<keyword evidence="13" id="KW-0238">DNA-binding</keyword>
<keyword evidence="6" id="KW-0227">DNA damage</keyword>
<keyword evidence="8 13" id="KW-0239">DNA-directed DNA polymerase</keyword>
<evidence type="ECO:0000256" key="5">
    <source>
        <dbReference type="ARBA" id="ARBA00022723"/>
    </source>
</evidence>
<feature type="region of interest" description="Disordered" evidence="14">
    <location>
        <begin position="384"/>
        <end position="407"/>
    </location>
</feature>
<evidence type="ECO:0000256" key="11">
    <source>
        <dbReference type="ARBA" id="ARBA00023204"/>
    </source>
</evidence>
<keyword evidence="7 13" id="KW-0862">Zinc</keyword>
<dbReference type="InterPro" id="IPR006134">
    <property type="entry name" value="DNA-dir_DNA_pol_B_multi_dom"/>
</dbReference>
<dbReference type="SUPFAM" id="SSF56672">
    <property type="entry name" value="DNA/RNA polymerases"/>
    <property type="match status" value="1"/>
</dbReference>
<comment type="caution">
    <text evidence="20">The sequence shown here is derived from an EMBL/GenBank/DDBJ whole genome shotgun (WGS) entry which is preliminary data.</text>
</comment>